<dbReference type="PROSITE" id="PS51192">
    <property type="entry name" value="HELICASE_ATP_BIND_1"/>
    <property type="match status" value="1"/>
</dbReference>
<dbReference type="Pfam" id="PF00176">
    <property type="entry name" value="SNF2-rel_dom"/>
    <property type="match status" value="1"/>
</dbReference>
<dbReference type="PANTHER" id="PTHR45629">
    <property type="entry name" value="SNF2/RAD54 FAMILY MEMBER"/>
    <property type="match status" value="1"/>
</dbReference>
<dbReference type="InterPro" id="IPR014001">
    <property type="entry name" value="Helicase_ATP-bd"/>
</dbReference>
<evidence type="ECO:0000259" key="1">
    <source>
        <dbReference type="PROSITE" id="PS51192"/>
    </source>
</evidence>
<proteinExistence type="predicted"/>
<dbReference type="EMBL" id="LAZR01057045">
    <property type="protein sequence ID" value="KKK72862.1"/>
    <property type="molecule type" value="Genomic_DNA"/>
</dbReference>
<dbReference type="AlphaFoldDB" id="A0A0F8XUW6"/>
<feature type="domain" description="Helicase ATP-binding" evidence="1">
    <location>
        <begin position="54"/>
        <end position="209"/>
    </location>
</feature>
<gene>
    <name evidence="2" type="ORF">LCGC14_2899630</name>
</gene>
<dbReference type="SMART" id="SM00487">
    <property type="entry name" value="DEXDc"/>
    <property type="match status" value="1"/>
</dbReference>
<dbReference type="GO" id="GO:0005524">
    <property type="term" value="F:ATP binding"/>
    <property type="evidence" value="ECO:0007669"/>
    <property type="project" value="InterPro"/>
</dbReference>
<dbReference type="SUPFAM" id="SSF52540">
    <property type="entry name" value="P-loop containing nucleoside triphosphate hydrolases"/>
    <property type="match status" value="1"/>
</dbReference>
<protein>
    <recommendedName>
        <fullName evidence="1">Helicase ATP-binding domain-containing protein</fullName>
    </recommendedName>
</protein>
<dbReference type="Gene3D" id="3.40.50.10810">
    <property type="entry name" value="Tandem AAA-ATPase domain"/>
    <property type="match status" value="1"/>
</dbReference>
<accession>A0A0F8XUW6</accession>
<reference evidence="2" key="1">
    <citation type="journal article" date="2015" name="Nature">
        <title>Complex archaea that bridge the gap between prokaryotes and eukaryotes.</title>
        <authorList>
            <person name="Spang A."/>
            <person name="Saw J.H."/>
            <person name="Jorgensen S.L."/>
            <person name="Zaremba-Niedzwiedzka K."/>
            <person name="Martijn J."/>
            <person name="Lind A.E."/>
            <person name="van Eijk R."/>
            <person name="Schleper C."/>
            <person name="Guy L."/>
            <person name="Ettema T.J."/>
        </authorList>
    </citation>
    <scope>NUCLEOTIDE SEQUENCE</scope>
</reference>
<evidence type="ECO:0000313" key="2">
    <source>
        <dbReference type="EMBL" id="KKK72862.1"/>
    </source>
</evidence>
<dbReference type="InterPro" id="IPR050496">
    <property type="entry name" value="SNF2_RAD54_helicase_repair"/>
</dbReference>
<dbReference type="PANTHER" id="PTHR45629:SF7">
    <property type="entry name" value="DNA EXCISION REPAIR PROTEIN ERCC-6-RELATED"/>
    <property type="match status" value="1"/>
</dbReference>
<dbReference type="InterPro" id="IPR027417">
    <property type="entry name" value="P-loop_NTPase"/>
</dbReference>
<dbReference type="InterPro" id="IPR000330">
    <property type="entry name" value="SNF2_N"/>
</dbReference>
<name>A0A0F8XUW6_9ZZZZ</name>
<comment type="caution">
    <text evidence="2">The sequence shown here is derived from an EMBL/GenBank/DDBJ whole genome shotgun (WGS) entry which is preliminary data.</text>
</comment>
<dbReference type="InterPro" id="IPR038718">
    <property type="entry name" value="SNF2-like_sf"/>
</dbReference>
<organism evidence="2">
    <name type="scientific">marine sediment metagenome</name>
    <dbReference type="NCBI Taxonomy" id="412755"/>
    <lineage>
        <taxon>unclassified sequences</taxon>
        <taxon>metagenomes</taxon>
        <taxon>ecological metagenomes</taxon>
    </lineage>
</organism>
<sequence>MATSRISDIQGFLEIAKYNWQNNLKLLPYQEDDIEYLLEVADTYNGALNLNCRGSGKTIEAIALALRLKSQMVLIFCPNRLKLKWAREIKKWTGEEAVVTTSDPYRRYSSWFPMKNRKRTFAKTRWFITNVEQLRIYDNVQMFNSMMSLRVLNPIVIIDEAHRLRNPNAKQSLGAHQLDPSIPKFLLTGTPVVNSAALSIFIIIIVRFPIKEGLYTIWSPIPDIITVFPR</sequence>